<evidence type="ECO:0000313" key="3">
    <source>
        <dbReference type="Proteomes" id="UP000515679"/>
    </source>
</evidence>
<keyword evidence="1" id="KW-0472">Membrane</keyword>
<keyword evidence="1" id="KW-0812">Transmembrane</keyword>
<gene>
    <name evidence="2" type="ORF">FPL14_06565</name>
</gene>
<dbReference type="AlphaFoldDB" id="A0A7G5BVC7"/>
<sequence length="155" mass="16661">MSFDTDAWLQFIQDNWVIVAVAIVAIFIVMKLVKTVLKWILAAAIVIGIVTYGGISVDEIKEVGSKVSDELGAIGSKVTEELKEQAFKAMAGEASEATYVDNEDGSYSIKSTSIELTGIPNSGEVTVKFHGQSLGTLKMEDAVRDFVVQARASAK</sequence>
<feature type="transmembrane region" description="Helical" evidence="1">
    <location>
        <begin position="36"/>
        <end position="55"/>
    </location>
</feature>
<organism evidence="2 3">
    <name type="scientific">Cohnella cholangitidis</name>
    <dbReference type="NCBI Taxonomy" id="2598458"/>
    <lineage>
        <taxon>Bacteria</taxon>
        <taxon>Bacillati</taxon>
        <taxon>Bacillota</taxon>
        <taxon>Bacilli</taxon>
        <taxon>Bacillales</taxon>
        <taxon>Paenibacillaceae</taxon>
        <taxon>Cohnella</taxon>
    </lineage>
</organism>
<proteinExistence type="predicted"/>
<name>A0A7G5BVC7_9BACL</name>
<keyword evidence="3" id="KW-1185">Reference proteome</keyword>
<evidence type="ECO:0000256" key="1">
    <source>
        <dbReference type="SAM" id="Phobius"/>
    </source>
</evidence>
<dbReference type="EMBL" id="CP041969">
    <property type="protein sequence ID" value="QMV40911.1"/>
    <property type="molecule type" value="Genomic_DNA"/>
</dbReference>
<reference evidence="2 3" key="1">
    <citation type="submission" date="2019-07" db="EMBL/GenBank/DDBJ databases">
        <authorList>
            <person name="Kim J.K."/>
            <person name="Cheong H.-M."/>
            <person name="Choi Y."/>
            <person name="Hwang K.J."/>
            <person name="Lee S."/>
            <person name="Choi C."/>
        </authorList>
    </citation>
    <scope>NUCLEOTIDE SEQUENCE [LARGE SCALE GENOMIC DNA]</scope>
    <source>
        <strain evidence="2 3">KS 22</strain>
    </source>
</reference>
<dbReference type="RefSeq" id="WP_182302267.1">
    <property type="nucleotide sequence ID" value="NZ_CP041969.1"/>
</dbReference>
<protein>
    <submittedName>
        <fullName evidence="2">Uncharacterized protein</fullName>
    </submittedName>
</protein>
<accession>A0A7G5BVC7</accession>
<dbReference type="Proteomes" id="UP000515679">
    <property type="component" value="Chromosome"/>
</dbReference>
<dbReference type="KEGG" id="cchl:FPL14_06565"/>
<feature type="transmembrane region" description="Helical" evidence="1">
    <location>
        <begin position="12"/>
        <end position="29"/>
    </location>
</feature>
<evidence type="ECO:0000313" key="2">
    <source>
        <dbReference type="EMBL" id="QMV40911.1"/>
    </source>
</evidence>
<keyword evidence="1" id="KW-1133">Transmembrane helix</keyword>